<comment type="caution">
    <text evidence="1">The sequence shown here is derived from an EMBL/GenBank/DDBJ whole genome shotgun (WGS) entry which is preliminary data.</text>
</comment>
<protein>
    <submittedName>
        <fullName evidence="1">Uncharacterized protein</fullName>
    </submittedName>
</protein>
<gene>
    <name evidence="1" type="ORF">LCGC14_2952700</name>
</gene>
<reference evidence="1" key="1">
    <citation type="journal article" date="2015" name="Nature">
        <title>Complex archaea that bridge the gap between prokaryotes and eukaryotes.</title>
        <authorList>
            <person name="Spang A."/>
            <person name="Saw J.H."/>
            <person name="Jorgensen S.L."/>
            <person name="Zaremba-Niedzwiedzka K."/>
            <person name="Martijn J."/>
            <person name="Lind A.E."/>
            <person name="van Eijk R."/>
            <person name="Schleper C."/>
            <person name="Guy L."/>
            <person name="Ettema T.J."/>
        </authorList>
    </citation>
    <scope>NUCLEOTIDE SEQUENCE</scope>
</reference>
<sequence>MKTLLTFLPHMAAFDSCFPLIERLAHRVARSTRLQSVEIRDNRIPGGLEIAGGQAWNYGLGRPDRAGRRHPGLRCDRSVKLVFPGSTATEIGRLPVS</sequence>
<proteinExistence type="predicted"/>
<organism evidence="1">
    <name type="scientific">marine sediment metagenome</name>
    <dbReference type="NCBI Taxonomy" id="412755"/>
    <lineage>
        <taxon>unclassified sequences</taxon>
        <taxon>metagenomes</taxon>
        <taxon>ecological metagenomes</taxon>
    </lineage>
</organism>
<name>A0A0F9A5Y6_9ZZZZ</name>
<evidence type="ECO:0000313" key="1">
    <source>
        <dbReference type="EMBL" id="KKK67576.1"/>
    </source>
</evidence>
<accession>A0A0F9A5Y6</accession>
<dbReference type="EMBL" id="LAZR01059545">
    <property type="protein sequence ID" value="KKK67576.1"/>
    <property type="molecule type" value="Genomic_DNA"/>
</dbReference>
<dbReference type="AlphaFoldDB" id="A0A0F9A5Y6"/>